<evidence type="ECO:0000259" key="7">
    <source>
        <dbReference type="Pfam" id="PF00326"/>
    </source>
</evidence>
<dbReference type="OrthoDB" id="248387at2759"/>
<evidence type="ECO:0000313" key="9">
    <source>
        <dbReference type="Proteomes" id="UP000269721"/>
    </source>
</evidence>
<dbReference type="Gene3D" id="3.40.50.1820">
    <property type="entry name" value="alpha/beta hydrolase"/>
    <property type="match status" value="1"/>
</dbReference>
<gene>
    <name evidence="8" type="ORF">BDK51DRAFT_27392</name>
</gene>
<evidence type="ECO:0000256" key="2">
    <source>
        <dbReference type="ARBA" id="ARBA00005228"/>
    </source>
</evidence>
<feature type="domain" description="Peptidase S9 prolyl oligopeptidase catalytic" evidence="7">
    <location>
        <begin position="35"/>
        <end position="243"/>
    </location>
</feature>
<sequence>MFIISRKDTPLDGANPTILYGYGGFNISILPSFSVTWLHMKGVVAVANTRGGGEYGEKWYNEGRLGKKQNVFDDFQWAAKWLIANNYTTPKKLAISGASNGGLLVCACLNQAPELFGLGMAGVGVLDMYRFHKFTAGSAWTSDYGNPDKAEDFAVLEQYSPVHNVQTDKPYPAVLASTGDHDDRVPPLHSYKYIATLQHVAPQNPQPLMIRVETKAGHGAGKSTQQKIEEATETYAFLGKVLEVEWVDDVAACKL</sequence>
<dbReference type="PANTHER" id="PTHR42881:SF2">
    <property type="entry name" value="PROLYL ENDOPEPTIDASE"/>
    <property type="match status" value="1"/>
</dbReference>
<dbReference type="GO" id="GO:0070012">
    <property type="term" value="F:oligopeptidase activity"/>
    <property type="evidence" value="ECO:0007669"/>
    <property type="project" value="TreeGrafter"/>
</dbReference>
<dbReference type="GO" id="GO:0006508">
    <property type="term" value="P:proteolysis"/>
    <property type="evidence" value="ECO:0007669"/>
    <property type="project" value="UniProtKB-KW"/>
</dbReference>
<evidence type="ECO:0000256" key="5">
    <source>
        <dbReference type="ARBA" id="ARBA00022825"/>
    </source>
</evidence>
<name>A0A4P9W8A2_9FUNG</name>
<accession>A0A4P9W8A2</accession>
<dbReference type="PANTHER" id="PTHR42881">
    <property type="entry name" value="PROLYL ENDOPEPTIDASE"/>
    <property type="match status" value="1"/>
</dbReference>
<dbReference type="AlphaFoldDB" id="A0A4P9W8A2"/>
<dbReference type="FunFam" id="3.40.50.1820:FF:000005">
    <property type="entry name" value="Prolyl endopeptidase"/>
    <property type="match status" value="1"/>
</dbReference>
<dbReference type="Pfam" id="PF00326">
    <property type="entry name" value="Peptidase_S9"/>
    <property type="match status" value="1"/>
</dbReference>
<dbReference type="InterPro" id="IPR002470">
    <property type="entry name" value="Peptidase_S9A"/>
</dbReference>
<dbReference type="PROSITE" id="PS00708">
    <property type="entry name" value="PRO_ENDOPEP_SER"/>
    <property type="match status" value="1"/>
</dbReference>
<dbReference type="SUPFAM" id="SSF53474">
    <property type="entry name" value="alpha/beta-Hydrolases"/>
    <property type="match status" value="1"/>
</dbReference>
<organism evidence="8 9">
    <name type="scientific">Blyttiomyces helicus</name>
    <dbReference type="NCBI Taxonomy" id="388810"/>
    <lineage>
        <taxon>Eukaryota</taxon>
        <taxon>Fungi</taxon>
        <taxon>Fungi incertae sedis</taxon>
        <taxon>Chytridiomycota</taxon>
        <taxon>Chytridiomycota incertae sedis</taxon>
        <taxon>Chytridiomycetes</taxon>
        <taxon>Chytridiomycetes incertae sedis</taxon>
        <taxon>Blyttiomyces</taxon>
    </lineage>
</organism>
<dbReference type="InterPro" id="IPR029058">
    <property type="entry name" value="AB_hydrolase_fold"/>
</dbReference>
<keyword evidence="4 6" id="KW-0378">Hydrolase</keyword>
<keyword evidence="9" id="KW-1185">Reference proteome</keyword>
<dbReference type="InterPro" id="IPR001375">
    <property type="entry name" value="Peptidase_S9_cat"/>
</dbReference>
<dbReference type="EC" id="3.4.21.-" evidence="6"/>
<evidence type="ECO:0000313" key="8">
    <source>
        <dbReference type="EMBL" id="RKO88564.1"/>
    </source>
</evidence>
<dbReference type="PRINTS" id="PR00862">
    <property type="entry name" value="PROLIGOPTASE"/>
</dbReference>
<proteinExistence type="inferred from homology"/>
<keyword evidence="5 6" id="KW-0720">Serine protease</keyword>
<comment type="similarity">
    <text evidence="2 6">Belongs to the peptidase S9A family.</text>
</comment>
<evidence type="ECO:0000256" key="3">
    <source>
        <dbReference type="ARBA" id="ARBA00022670"/>
    </source>
</evidence>
<dbReference type="GO" id="GO:0005829">
    <property type="term" value="C:cytosol"/>
    <property type="evidence" value="ECO:0007669"/>
    <property type="project" value="TreeGrafter"/>
</dbReference>
<dbReference type="InterPro" id="IPR002471">
    <property type="entry name" value="Pept_S9_AS"/>
</dbReference>
<dbReference type="Proteomes" id="UP000269721">
    <property type="component" value="Unassembled WGS sequence"/>
</dbReference>
<evidence type="ECO:0000256" key="4">
    <source>
        <dbReference type="ARBA" id="ARBA00022801"/>
    </source>
</evidence>
<reference evidence="9" key="1">
    <citation type="journal article" date="2018" name="Nat. Microbiol.">
        <title>Leveraging single-cell genomics to expand the fungal tree of life.</title>
        <authorList>
            <person name="Ahrendt S.R."/>
            <person name="Quandt C.A."/>
            <person name="Ciobanu D."/>
            <person name="Clum A."/>
            <person name="Salamov A."/>
            <person name="Andreopoulos B."/>
            <person name="Cheng J.F."/>
            <person name="Woyke T."/>
            <person name="Pelin A."/>
            <person name="Henrissat B."/>
            <person name="Reynolds N.K."/>
            <person name="Benny G.L."/>
            <person name="Smith M.E."/>
            <person name="James T.Y."/>
            <person name="Grigoriev I.V."/>
        </authorList>
    </citation>
    <scope>NUCLEOTIDE SEQUENCE [LARGE SCALE GENOMIC DNA]</scope>
</reference>
<keyword evidence="3 6" id="KW-0645">Protease</keyword>
<evidence type="ECO:0000256" key="6">
    <source>
        <dbReference type="RuleBase" id="RU368024"/>
    </source>
</evidence>
<evidence type="ECO:0000256" key="1">
    <source>
        <dbReference type="ARBA" id="ARBA00001070"/>
    </source>
</evidence>
<dbReference type="EMBL" id="KZ996635">
    <property type="protein sequence ID" value="RKO88564.1"/>
    <property type="molecule type" value="Genomic_DNA"/>
</dbReference>
<dbReference type="InterPro" id="IPR051167">
    <property type="entry name" value="Prolyl_oligopep/macrocyclase"/>
</dbReference>
<dbReference type="GO" id="GO:0004252">
    <property type="term" value="F:serine-type endopeptidase activity"/>
    <property type="evidence" value="ECO:0007669"/>
    <property type="project" value="UniProtKB-UniRule"/>
</dbReference>
<comment type="catalytic activity">
    <reaction evidence="1">
        <text>Hydrolysis of Pro-|-Xaa &gt;&gt; Ala-|-Xaa in oligopeptides.</text>
        <dbReference type="EC" id="3.4.21.26"/>
    </reaction>
</comment>
<protein>
    <recommendedName>
        <fullName evidence="6">Prolyl endopeptidase</fullName>
        <ecNumber evidence="6">3.4.21.-</ecNumber>
    </recommendedName>
</protein>